<evidence type="ECO:0000313" key="2">
    <source>
        <dbReference type="Proteomes" id="UP000053232"/>
    </source>
</evidence>
<protein>
    <submittedName>
        <fullName evidence="1">Uncharacterized protein</fullName>
    </submittedName>
</protein>
<evidence type="ECO:0000313" key="1">
    <source>
        <dbReference type="EMBL" id="KEJ82861.1"/>
    </source>
</evidence>
<keyword evidence="2" id="KW-1185">Reference proteome</keyword>
<proteinExistence type="predicted"/>
<name>A0A073I049_9SPIT</name>
<reference evidence="2" key="1">
    <citation type="journal article" date="2014" name="Cell">
        <title>The Architecture of a Scrambled Genome Reveals Massive Levels of Genomic Rearrangement during Development.</title>
        <authorList>
            <person name="Chen X."/>
            <person name="Bracht J.R."/>
            <person name="Goldman A.D."/>
            <person name="Dolzhenko E."/>
            <person name="Clay D.M."/>
            <person name="Swart E.C."/>
            <person name="Perlman D.H."/>
            <person name="Doak T.G."/>
            <person name="Stuart A."/>
            <person name="Amemiya C.T."/>
            <person name="Sebra R.P."/>
            <person name="Landweber L.F."/>
        </authorList>
    </citation>
    <scope>NUCLEOTIDE SEQUENCE [LARGE SCALE GENOMIC DNA]</scope>
    <source>
        <strain evidence="2">JRB310</strain>
    </source>
</reference>
<gene>
    <name evidence="1" type="ORF">OXYTRIMIC_103</name>
</gene>
<organism evidence="1 2">
    <name type="scientific">Oxytricha trifallax</name>
    <dbReference type="NCBI Taxonomy" id="1172189"/>
    <lineage>
        <taxon>Eukaryota</taxon>
        <taxon>Sar</taxon>
        <taxon>Alveolata</taxon>
        <taxon>Ciliophora</taxon>
        <taxon>Intramacronucleata</taxon>
        <taxon>Spirotrichea</taxon>
        <taxon>Stichotrichia</taxon>
        <taxon>Sporadotrichida</taxon>
        <taxon>Oxytrichidae</taxon>
        <taxon>Oxytrichinae</taxon>
        <taxon>Oxytricha</taxon>
    </lineage>
</organism>
<dbReference type="AlphaFoldDB" id="A0A073I049"/>
<dbReference type="Proteomes" id="UP000053232">
    <property type="component" value="Unassembled WGS sequence"/>
</dbReference>
<accession>A0A073I049</accession>
<dbReference type="EMBL" id="ARYC01002793">
    <property type="protein sequence ID" value="KEJ82861.1"/>
    <property type="molecule type" value="Genomic_DNA"/>
</dbReference>
<comment type="caution">
    <text evidence="1">The sequence shown here is derived from an EMBL/GenBank/DDBJ whole genome shotgun (WGS) entry which is preliminary data.</text>
</comment>
<sequence>MNQSNMEQAVRDQLKTDNYVNKSIWKWFKPTYSEICKVLNVPEGEKRMTKLKDELFWVSSLEFLGDESGFNRARNKFTFLSLQAIEKKYPIQLEEAEANKRKKLFKKIQRKINLQYEEPFYDDIYNQRKQMGLI</sequence>